<dbReference type="InterPro" id="IPR035979">
    <property type="entry name" value="RBD_domain_sf"/>
</dbReference>
<dbReference type="EMBL" id="CP090167">
    <property type="protein sequence ID" value="UJO17953.1"/>
    <property type="molecule type" value="Genomic_DNA"/>
</dbReference>
<dbReference type="KEGG" id="ffu:CLAFUR5_06149"/>
<reference evidence="2" key="2">
    <citation type="journal article" date="2022" name="Microb. Genom.">
        <title>A chromosome-scale genome assembly of the tomato pathogen Cladosporium fulvum reveals a compartmentalized genome architecture and the presence of a dispensable chromosome.</title>
        <authorList>
            <person name="Zaccaron A.Z."/>
            <person name="Chen L.H."/>
            <person name="Samaras A."/>
            <person name="Stergiopoulos I."/>
        </authorList>
    </citation>
    <scope>NUCLEOTIDE SEQUENCE</scope>
    <source>
        <strain evidence="2">Race5_Kim</strain>
    </source>
</reference>
<evidence type="ECO:0008006" key="4">
    <source>
        <dbReference type="Google" id="ProtNLM"/>
    </source>
</evidence>
<dbReference type="CDD" id="cd12432">
    <property type="entry name" value="RRM_ACINU"/>
    <property type="match status" value="1"/>
</dbReference>
<name>A0A9Q8P9A4_PASFU</name>
<proteinExistence type="predicted"/>
<dbReference type="OMA" id="AMAMDSI"/>
<feature type="compositionally biased region" description="Basic and acidic residues" evidence="1">
    <location>
        <begin position="116"/>
        <end position="135"/>
    </location>
</feature>
<dbReference type="SUPFAM" id="SSF54928">
    <property type="entry name" value="RNA-binding domain, RBD"/>
    <property type="match status" value="1"/>
</dbReference>
<dbReference type="GO" id="GO:0003676">
    <property type="term" value="F:nucleic acid binding"/>
    <property type="evidence" value="ECO:0007669"/>
    <property type="project" value="InterPro"/>
</dbReference>
<dbReference type="SUPFAM" id="SSF68906">
    <property type="entry name" value="SAP domain"/>
    <property type="match status" value="1"/>
</dbReference>
<sequence>MTTDYSKLKVTELKDLIKDRGIAQTGLKVKQQFIEALEAQDAENGDGSGGDAAGEADKIDEAADTGATESATAEDVEGKDAPPDGEANGGDDSLNDDSETTNKRKRSATSEIQEESASKKLKAAEEDSVEVKGVEDVVAEAPAPVDTEISAADKVLPHGSSDDVQRDASMDDSEQTSNAAPTEPRKDSDQGAAADATLSGQHASVSHDDYAAGPPSRHPRSRALYIRELLRPLQPNALREHLETIAQSADSTSGSIDDFHLDKMRTHAFVLFDSAGAASRVRAALHNKKWPDEAMRKPLWVDYIPDDKVREWIDIEVTRGDNTRWEVAYESTGMDTDTGVIATLQEVDARPSAGRQPSINSAAPRGPSGAGEGMPNAPSGPRQRSGQTQAQAPPHSAPPPTQRAPENRTFDSLDQRYSFTEMKPKLYYQPVPGDLAQRRLDDLAASTSRDWNDRDADPSAYAEGELFRYTFEDGDRLVDGGADFGLFGRRGRGGGFGPRGDRGGRGRGRGGGDSYRGGGRRPYA</sequence>
<dbReference type="RefSeq" id="XP_047762319.1">
    <property type="nucleotide sequence ID" value="XM_047905297.1"/>
</dbReference>
<dbReference type="PANTHER" id="PTHR47031:SF3">
    <property type="entry name" value="SAP DOMAIN-CONTAINING PROTEIN"/>
    <property type="match status" value="1"/>
</dbReference>
<dbReference type="AlphaFoldDB" id="A0A9Q8P9A4"/>
<keyword evidence="3" id="KW-1185">Reference proteome</keyword>
<dbReference type="Proteomes" id="UP000756132">
    <property type="component" value="Chromosome 5"/>
</dbReference>
<evidence type="ECO:0000313" key="3">
    <source>
        <dbReference type="Proteomes" id="UP000756132"/>
    </source>
</evidence>
<feature type="region of interest" description="Disordered" evidence="1">
    <location>
        <begin position="487"/>
        <end position="524"/>
    </location>
</feature>
<feature type="compositionally biased region" description="Basic and acidic residues" evidence="1">
    <location>
        <begin position="160"/>
        <end position="169"/>
    </location>
</feature>
<reference evidence="2" key="1">
    <citation type="submission" date="2021-12" db="EMBL/GenBank/DDBJ databases">
        <authorList>
            <person name="Zaccaron A."/>
            <person name="Stergiopoulos I."/>
        </authorList>
    </citation>
    <scope>NUCLEOTIDE SEQUENCE</scope>
    <source>
        <strain evidence="2">Race5_Kim</strain>
    </source>
</reference>
<gene>
    <name evidence="2" type="ORF">CLAFUR5_06149</name>
</gene>
<dbReference type="InterPro" id="IPR036361">
    <property type="entry name" value="SAP_dom_sf"/>
</dbReference>
<evidence type="ECO:0000313" key="2">
    <source>
        <dbReference type="EMBL" id="UJO17953.1"/>
    </source>
</evidence>
<dbReference type="InterPro" id="IPR012677">
    <property type="entry name" value="Nucleotide-bd_a/b_plait_sf"/>
</dbReference>
<protein>
    <recommendedName>
        <fullName evidence="4">SAP domain-containing protein</fullName>
    </recommendedName>
</protein>
<dbReference type="Gene3D" id="1.10.720.30">
    <property type="entry name" value="SAP domain"/>
    <property type="match status" value="1"/>
</dbReference>
<accession>A0A9Q8P9A4</accession>
<dbReference type="OrthoDB" id="5348404at2759"/>
<dbReference type="PANTHER" id="PTHR47031">
    <property type="entry name" value="SAP DNA-BINDING DOMAIN-CONTAINING PROTEIN"/>
    <property type="match status" value="1"/>
</dbReference>
<feature type="region of interest" description="Disordered" evidence="1">
    <location>
        <begin position="39"/>
        <end position="218"/>
    </location>
</feature>
<dbReference type="Gene3D" id="3.30.70.330">
    <property type="match status" value="1"/>
</dbReference>
<organism evidence="2 3">
    <name type="scientific">Passalora fulva</name>
    <name type="common">Tomato leaf mold</name>
    <name type="synonym">Cladosporium fulvum</name>
    <dbReference type="NCBI Taxonomy" id="5499"/>
    <lineage>
        <taxon>Eukaryota</taxon>
        <taxon>Fungi</taxon>
        <taxon>Dikarya</taxon>
        <taxon>Ascomycota</taxon>
        <taxon>Pezizomycotina</taxon>
        <taxon>Dothideomycetes</taxon>
        <taxon>Dothideomycetidae</taxon>
        <taxon>Mycosphaerellales</taxon>
        <taxon>Mycosphaerellaceae</taxon>
        <taxon>Fulvia</taxon>
    </lineage>
</organism>
<evidence type="ECO:0000256" key="1">
    <source>
        <dbReference type="SAM" id="MobiDB-lite"/>
    </source>
</evidence>
<dbReference type="InterPro" id="IPR034257">
    <property type="entry name" value="Acinus_RRM"/>
</dbReference>
<feature type="region of interest" description="Disordered" evidence="1">
    <location>
        <begin position="349"/>
        <end position="409"/>
    </location>
</feature>
<dbReference type="GeneID" id="71986027"/>